<keyword evidence="2" id="KW-1185">Reference proteome</keyword>
<comment type="caution">
    <text evidence="1">The sequence shown here is derived from an EMBL/GenBank/DDBJ whole genome shotgun (WGS) entry which is preliminary data.</text>
</comment>
<sequence>MRSNAVIEVATLRGGGIDEATKVILHDITNRLATVDCRLRLLERQTEAEGRKLIVDQMRHAPERAMSH</sequence>
<dbReference type="Proteomes" id="UP001172645">
    <property type="component" value="Unassembled WGS sequence"/>
</dbReference>
<protein>
    <submittedName>
        <fullName evidence="1">Uncharacterized protein</fullName>
    </submittedName>
</protein>
<gene>
    <name evidence="1" type="ORF">PY649_31530</name>
</gene>
<evidence type="ECO:0000313" key="1">
    <source>
        <dbReference type="EMBL" id="MDL2403411.1"/>
    </source>
</evidence>
<dbReference type="EMBL" id="JARFYM010000046">
    <property type="protein sequence ID" value="MDL2403411.1"/>
    <property type="molecule type" value="Genomic_DNA"/>
</dbReference>
<name>A0ABT7K466_9HYPH</name>
<organism evidence="1 2">
    <name type="scientific">Rhizobium mayense</name>
    <dbReference type="NCBI Taxonomy" id="1312184"/>
    <lineage>
        <taxon>Bacteria</taxon>
        <taxon>Pseudomonadati</taxon>
        <taxon>Pseudomonadota</taxon>
        <taxon>Alphaproteobacteria</taxon>
        <taxon>Hyphomicrobiales</taxon>
        <taxon>Rhizobiaceae</taxon>
        <taxon>Rhizobium/Agrobacterium group</taxon>
        <taxon>Rhizobium</taxon>
    </lineage>
</organism>
<evidence type="ECO:0000313" key="2">
    <source>
        <dbReference type="Proteomes" id="UP001172645"/>
    </source>
</evidence>
<dbReference type="RefSeq" id="WP_285872850.1">
    <property type="nucleotide sequence ID" value="NZ_JARFYM010000046.1"/>
</dbReference>
<proteinExistence type="predicted"/>
<reference evidence="1" key="1">
    <citation type="submission" date="2023-06" db="EMBL/GenBank/DDBJ databases">
        <title>Phylogenetic Diversity of Rhizobium strains.</title>
        <authorList>
            <person name="Moura F.T."/>
            <person name="Helene L.C.F."/>
            <person name="Hungria M."/>
        </authorList>
    </citation>
    <scope>NUCLEOTIDE SEQUENCE</scope>
    <source>
        <strain evidence="1">CCGE526</strain>
    </source>
</reference>
<accession>A0ABT7K466</accession>